<dbReference type="OMA" id="NGSWKTE"/>
<feature type="domain" description="Abnormal cell migration protein 18-like fibronectin type I" evidence="1">
    <location>
        <begin position="33"/>
        <end position="88"/>
    </location>
</feature>
<sequence length="228" mass="25099">MQIDDKIWGCKRGTDGRVQFGPKVVNSESCGDHEYGSEWDEGAYRYKCGEGNVKEFVGCIGAGQFVPNGEIKKISDFFIECKKHENGTITLLVAPDTECKDGRGHKVEEGDEWVDGSLMFTCGKGGKKKFMGCYTSSGDFVPNGKTQSVNGFDFECKQHVNGTIEMQRLGRSIGVKCKDDGGFERDQGSEWEEGLLRFRCGKKGITEFMGCVTPSKVLIPNGDVKLVS</sequence>
<name>A0A0R3PAQ0_ANGCS</name>
<protein>
    <submittedName>
        <fullName evidence="4">SRCR domain-containing protein</fullName>
    </submittedName>
</protein>
<dbReference type="Proteomes" id="UP000267027">
    <property type="component" value="Unassembled WGS sequence"/>
</dbReference>
<reference evidence="4" key="1">
    <citation type="submission" date="2017-02" db="UniProtKB">
        <authorList>
            <consortium name="WormBaseParasite"/>
        </authorList>
    </citation>
    <scope>IDENTIFICATION</scope>
</reference>
<dbReference type="InterPro" id="IPR040282">
    <property type="entry name" value="Mig-18-like"/>
</dbReference>
<feature type="domain" description="Abnormal cell migration protein 18-like fibronectin type I" evidence="1">
    <location>
        <begin position="98"/>
        <end position="163"/>
    </location>
</feature>
<dbReference type="EMBL" id="UYYA01000075">
    <property type="protein sequence ID" value="VDM52252.1"/>
    <property type="molecule type" value="Genomic_DNA"/>
</dbReference>
<dbReference type="Pfam" id="PF23003">
    <property type="entry name" value="Fn1_2"/>
    <property type="match status" value="2"/>
</dbReference>
<reference evidence="2 3" key="2">
    <citation type="submission" date="2018-11" db="EMBL/GenBank/DDBJ databases">
        <authorList>
            <consortium name="Pathogen Informatics"/>
        </authorList>
    </citation>
    <scope>NUCLEOTIDE SEQUENCE [LARGE SCALE GENOMIC DNA]</scope>
    <source>
        <strain evidence="2 3">Costa Rica</strain>
    </source>
</reference>
<proteinExistence type="predicted"/>
<evidence type="ECO:0000313" key="3">
    <source>
        <dbReference type="Proteomes" id="UP000267027"/>
    </source>
</evidence>
<dbReference type="InterPro" id="IPR055119">
    <property type="entry name" value="Mig18_Fn1"/>
</dbReference>
<evidence type="ECO:0000313" key="4">
    <source>
        <dbReference type="WBParaSite" id="ACOC_0000066601-mRNA-1"/>
    </source>
</evidence>
<keyword evidence="3" id="KW-1185">Reference proteome</keyword>
<gene>
    <name evidence="2" type="ORF">ACOC_LOCUS667</name>
</gene>
<dbReference type="WBParaSite" id="ACOC_0000066601-mRNA-1">
    <property type="protein sequence ID" value="ACOC_0000066601-mRNA-1"/>
    <property type="gene ID" value="ACOC_0000066601"/>
</dbReference>
<dbReference type="PANTHER" id="PTHR35572:SF7">
    <property type="entry name" value="PROTEIN CBG04538"/>
    <property type="match status" value="1"/>
</dbReference>
<dbReference type="PANTHER" id="PTHR35572">
    <property type="entry name" value="PROTEIN CBG04538-RELATED"/>
    <property type="match status" value="1"/>
</dbReference>
<evidence type="ECO:0000259" key="1">
    <source>
        <dbReference type="Pfam" id="PF23003"/>
    </source>
</evidence>
<evidence type="ECO:0000313" key="2">
    <source>
        <dbReference type="EMBL" id="VDM52252.1"/>
    </source>
</evidence>
<organism evidence="4">
    <name type="scientific">Angiostrongylus costaricensis</name>
    <name type="common">Nematode worm</name>
    <dbReference type="NCBI Taxonomy" id="334426"/>
    <lineage>
        <taxon>Eukaryota</taxon>
        <taxon>Metazoa</taxon>
        <taxon>Ecdysozoa</taxon>
        <taxon>Nematoda</taxon>
        <taxon>Chromadorea</taxon>
        <taxon>Rhabditida</taxon>
        <taxon>Rhabditina</taxon>
        <taxon>Rhabditomorpha</taxon>
        <taxon>Strongyloidea</taxon>
        <taxon>Metastrongylidae</taxon>
        <taxon>Angiostrongylus</taxon>
    </lineage>
</organism>
<dbReference type="OrthoDB" id="10556526at2759"/>
<accession>A0A0R3PAQ0</accession>
<dbReference type="AlphaFoldDB" id="A0A0R3PAQ0"/>